<evidence type="ECO:0000313" key="1">
    <source>
        <dbReference type="EMBL" id="ODS11633.1"/>
    </source>
</evidence>
<dbReference type="EMBL" id="MDCJ01000002">
    <property type="protein sequence ID" value="ODS11633.1"/>
    <property type="molecule type" value="Genomic_DNA"/>
</dbReference>
<name>A0A1E3WPD7_9VIBR</name>
<dbReference type="RefSeq" id="WP_009386954.1">
    <property type="nucleotide sequence ID" value="NZ_MDCJ01000002.1"/>
</dbReference>
<proteinExistence type="predicted"/>
<gene>
    <name evidence="1" type="ORF">VSF3289_01900</name>
</gene>
<sequence>MQKLVDSLKLLFQEYDCEIEPTSNNALNIFRSKANALSVPKDVIEQLIEFYVHFYEVPCLDSLTLHSCDDSQLFEWWGDSEIWLGSRDYYILRWSADKNRFCVGDSSNVSFGEEEEFSCLSESILYLVNVYN</sequence>
<dbReference type="OrthoDB" id="1492585at2"/>
<comment type="caution">
    <text evidence="1">The sequence shown here is derived from an EMBL/GenBank/DDBJ whole genome shotgun (WGS) entry which is preliminary data.</text>
</comment>
<accession>A0A1E3WPD7</accession>
<protein>
    <recommendedName>
        <fullName evidence="3">Knr4/Smi1-like domain-containing protein</fullName>
    </recommendedName>
</protein>
<reference evidence="1 2" key="1">
    <citation type="submission" date="2016-08" db="EMBL/GenBank/DDBJ databases">
        <title>Genome sequencing of Vibrio scophthalmi strain FP3289, an isolated from Paralichthys olivaceus.</title>
        <authorList>
            <person name="Han H.-J."/>
        </authorList>
    </citation>
    <scope>NUCLEOTIDE SEQUENCE [LARGE SCALE GENOMIC DNA]</scope>
    <source>
        <strain evidence="1 2">FP3289</strain>
    </source>
</reference>
<evidence type="ECO:0000313" key="2">
    <source>
        <dbReference type="Proteomes" id="UP000095131"/>
    </source>
</evidence>
<dbReference type="Proteomes" id="UP000095131">
    <property type="component" value="Unassembled WGS sequence"/>
</dbReference>
<dbReference type="AlphaFoldDB" id="A0A1E3WPD7"/>
<organism evidence="1 2">
    <name type="scientific">Vibrio scophthalmi</name>
    <dbReference type="NCBI Taxonomy" id="45658"/>
    <lineage>
        <taxon>Bacteria</taxon>
        <taxon>Pseudomonadati</taxon>
        <taxon>Pseudomonadota</taxon>
        <taxon>Gammaproteobacteria</taxon>
        <taxon>Vibrionales</taxon>
        <taxon>Vibrionaceae</taxon>
        <taxon>Vibrio</taxon>
    </lineage>
</organism>
<evidence type="ECO:0008006" key="3">
    <source>
        <dbReference type="Google" id="ProtNLM"/>
    </source>
</evidence>